<comment type="similarity">
    <text evidence="2">In the central section; belongs to the CRISPR-associated helicase Cas3 family.</text>
</comment>
<keyword evidence="7" id="KW-0540">Nuclease</keyword>
<dbReference type="GO" id="GO:0051607">
    <property type="term" value="P:defense response to virus"/>
    <property type="evidence" value="ECO:0007669"/>
    <property type="project" value="UniProtKB-KW"/>
</dbReference>
<dbReference type="Pfam" id="PF18019">
    <property type="entry name" value="Cas3_HD"/>
    <property type="match status" value="1"/>
</dbReference>
<accession>A0A5P2DA96</accession>
<evidence type="ECO:0000313" key="7">
    <source>
        <dbReference type="EMBL" id="QES52045.1"/>
    </source>
</evidence>
<dbReference type="InterPro" id="IPR006483">
    <property type="entry name" value="CRISPR-assoc_Cas3_HD"/>
</dbReference>
<dbReference type="Gene3D" id="3.40.50.300">
    <property type="entry name" value="P-loop containing nucleotide triphosphate hydrolases"/>
    <property type="match status" value="1"/>
</dbReference>
<dbReference type="CDD" id="cd09641">
    <property type="entry name" value="Cas3''_I"/>
    <property type="match status" value="1"/>
</dbReference>
<dbReference type="InterPro" id="IPR038257">
    <property type="entry name" value="CRISPR-assoc_Cas3_HD_sf"/>
</dbReference>
<dbReference type="OrthoDB" id="9810236at2"/>
<dbReference type="SUPFAM" id="SSF52540">
    <property type="entry name" value="P-loop containing nucleoside triphosphate hydrolases"/>
    <property type="match status" value="1"/>
</dbReference>
<gene>
    <name evidence="7" type="ORF">DEJ50_00385</name>
</gene>
<dbReference type="EMBL" id="CP029190">
    <property type="protein sequence ID" value="QES52045.1"/>
    <property type="molecule type" value="Genomic_DNA"/>
</dbReference>
<dbReference type="AlphaFoldDB" id="A0A5P2DA96"/>
<dbReference type="NCBIfam" id="TIGR01596">
    <property type="entry name" value="cas3_HD"/>
    <property type="match status" value="1"/>
</dbReference>
<keyword evidence="3" id="KW-0479">Metal-binding</keyword>
<feature type="domain" description="HD Cas3-type" evidence="6">
    <location>
        <begin position="1"/>
        <end position="197"/>
    </location>
</feature>
<sequence length="412" mass="45151">MADSAAMAARLWDEWTPHNVSKLVADSLPGGDDDGRRLVVWLAAVHDIGKATPAFACQVDTLAERMRTAGLEMRTAKQYGDTRKRAPHGLAGQVLLEEWLEQRGWSPRTAMAFAVPVGGHHGVPPGHEHFHDLHQHTELLRTPGPSEQLWHDVQTELLNTCAAAYGVEDRLADWQAVRLPQPVQAVLSALVILADWIASNPDLFLLIPEDKPRSETERIEAAWRGIELPPPWSPAAPAETPEELFEARFGISEIRPLQEEAVRLARETPDPGLMIIEAPMGEGKAEAALAVAEIFASRTRAGGCFVALPTRATANAMYGRLRNWLSNLPGNEVRTVSLAHSKAFLNDDFARDMRAGARTIAAVDLDGTPESLRSVRNDRWTAASELVAHQWLRGRKKGMPRSAVQRAGAGTP</sequence>
<dbReference type="GO" id="GO:0046872">
    <property type="term" value="F:metal ion binding"/>
    <property type="evidence" value="ECO:0007669"/>
    <property type="project" value="UniProtKB-KW"/>
</dbReference>
<keyword evidence="4" id="KW-0378">Hydrolase</keyword>
<keyword evidence="5" id="KW-0051">Antiviral defense</keyword>
<evidence type="ECO:0000256" key="2">
    <source>
        <dbReference type="ARBA" id="ARBA00009046"/>
    </source>
</evidence>
<keyword evidence="7" id="KW-0255">Endonuclease</keyword>
<organism evidence="7 8">
    <name type="scientific">Streptomyces venezuelae</name>
    <dbReference type="NCBI Taxonomy" id="54571"/>
    <lineage>
        <taxon>Bacteria</taxon>
        <taxon>Bacillati</taxon>
        <taxon>Actinomycetota</taxon>
        <taxon>Actinomycetes</taxon>
        <taxon>Kitasatosporales</taxon>
        <taxon>Streptomycetaceae</taxon>
        <taxon>Streptomyces</taxon>
    </lineage>
</organism>
<dbReference type="Proteomes" id="UP000325211">
    <property type="component" value="Chromosome"/>
</dbReference>
<dbReference type="Gene3D" id="1.10.3210.30">
    <property type="match status" value="1"/>
</dbReference>
<proteinExistence type="inferred from homology"/>
<evidence type="ECO:0000256" key="3">
    <source>
        <dbReference type="ARBA" id="ARBA00022723"/>
    </source>
</evidence>
<name>A0A5P2DA96_STRVZ</name>
<evidence type="ECO:0000256" key="5">
    <source>
        <dbReference type="ARBA" id="ARBA00023118"/>
    </source>
</evidence>
<evidence type="ECO:0000256" key="4">
    <source>
        <dbReference type="ARBA" id="ARBA00022801"/>
    </source>
</evidence>
<protein>
    <submittedName>
        <fullName evidence="7">CRISPR-associated endonuclease Cas3</fullName>
    </submittedName>
</protein>
<dbReference type="GO" id="GO:0016787">
    <property type="term" value="F:hydrolase activity"/>
    <property type="evidence" value="ECO:0007669"/>
    <property type="project" value="UniProtKB-KW"/>
</dbReference>
<dbReference type="InterPro" id="IPR027417">
    <property type="entry name" value="P-loop_NTPase"/>
</dbReference>
<evidence type="ECO:0000259" key="6">
    <source>
        <dbReference type="PROSITE" id="PS51643"/>
    </source>
</evidence>
<comment type="similarity">
    <text evidence="1">In the N-terminal section; belongs to the CRISPR-associated nuclease Cas3-HD family.</text>
</comment>
<reference evidence="7 8" key="1">
    <citation type="submission" date="2018-05" db="EMBL/GenBank/DDBJ databases">
        <title>Streptomyces venezuelae.</title>
        <authorList>
            <person name="Kim W."/>
            <person name="Lee N."/>
            <person name="Cho B.-K."/>
        </authorList>
    </citation>
    <scope>NUCLEOTIDE SEQUENCE [LARGE SCALE GENOMIC DNA]</scope>
    <source>
        <strain evidence="7 8">ATCC 21782</strain>
    </source>
</reference>
<dbReference type="PROSITE" id="PS51643">
    <property type="entry name" value="HD_CAS3"/>
    <property type="match status" value="1"/>
</dbReference>
<evidence type="ECO:0000313" key="8">
    <source>
        <dbReference type="Proteomes" id="UP000325211"/>
    </source>
</evidence>
<dbReference type="GO" id="GO:0004519">
    <property type="term" value="F:endonuclease activity"/>
    <property type="evidence" value="ECO:0007669"/>
    <property type="project" value="UniProtKB-KW"/>
</dbReference>
<evidence type="ECO:0000256" key="1">
    <source>
        <dbReference type="ARBA" id="ARBA00006847"/>
    </source>
</evidence>